<dbReference type="SUPFAM" id="SSF53955">
    <property type="entry name" value="Lysozyme-like"/>
    <property type="match status" value="1"/>
</dbReference>
<organism evidence="2">
    <name type="scientific">uncultured Caudovirales phage</name>
    <dbReference type="NCBI Taxonomy" id="2100421"/>
    <lineage>
        <taxon>Viruses</taxon>
        <taxon>Duplodnaviria</taxon>
        <taxon>Heunggongvirae</taxon>
        <taxon>Uroviricota</taxon>
        <taxon>Caudoviricetes</taxon>
        <taxon>Peduoviridae</taxon>
        <taxon>Maltschvirus</taxon>
        <taxon>Maltschvirus maltsch</taxon>
    </lineage>
</organism>
<name>A0A6J5NIS8_9CAUD</name>
<evidence type="ECO:0000256" key="1">
    <source>
        <dbReference type="SAM" id="Phobius"/>
    </source>
</evidence>
<keyword evidence="1" id="KW-1133">Transmembrane helix</keyword>
<dbReference type="InterPro" id="IPR023346">
    <property type="entry name" value="Lysozyme-like_dom_sf"/>
</dbReference>
<feature type="transmembrane region" description="Helical" evidence="1">
    <location>
        <begin position="46"/>
        <end position="66"/>
    </location>
</feature>
<proteinExistence type="predicted"/>
<dbReference type="EMBL" id="LR796689">
    <property type="protein sequence ID" value="CAB4159730.1"/>
    <property type="molecule type" value="Genomic_DNA"/>
</dbReference>
<reference evidence="2" key="1">
    <citation type="submission" date="2020-04" db="EMBL/GenBank/DDBJ databases">
        <authorList>
            <person name="Chiriac C."/>
            <person name="Salcher M."/>
            <person name="Ghai R."/>
            <person name="Kavagutti S V."/>
        </authorList>
    </citation>
    <scope>NUCLEOTIDE SEQUENCE</scope>
</reference>
<protein>
    <submittedName>
        <fullName evidence="2">LT_GEWL domain containing protein</fullName>
    </submittedName>
</protein>
<sequence>MLSNRYNWFKRVGSVWPIDKGSSMNRYWTPGEPPLKLRGSIKTPKIINKILVLIIFIITNLGHPYAYAVSTYSQDRWKLYLHTKVISDKQYVCISRLWYLESRWNNKADNRKSTAYGIAQVLDTKTNDPFKQIDAGLRYIKHRYKGDGCKALEHHYNRGWY</sequence>
<accession>A0A6J5NIS8</accession>
<keyword evidence="1" id="KW-0472">Membrane</keyword>
<keyword evidence="1" id="KW-0812">Transmembrane</keyword>
<evidence type="ECO:0000313" key="2">
    <source>
        <dbReference type="EMBL" id="CAB4159730.1"/>
    </source>
</evidence>
<gene>
    <name evidence="2" type="ORF">UFOVP719_5</name>
</gene>
<dbReference type="Gene3D" id="1.10.530.10">
    <property type="match status" value="1"/>
</dbReference>